<proteinExistence type="predicted"/>
<feature type="domain" description="Hemerythrin-like" evidence="1">
    <location>
        <begin position="9"/>
        <end position="128"/>
    </location>
</feature>
<comment type="caution">
    <text evidence="2">The sequence shown here is derived from an EMBL/GenBank/DDBJ whole genome shotgun (WGS) entry which is preliminary data.</text>
</comment>
<protein>
    <recommendedName>
        <fullName evidence="1">Hemerythrin-like domain-containing protein</fullName>
    </recommendedName>
</protein>
<gene>
    <name evidence="2" type="ORF">D9756_006747</name>
</gene>
<evidence type="ECO:0000259" key="1">
    <source>
        <dbReference type="Pfam" id="PF01814"/>
    </source>
</evidence>
<dbReference type="PANTHER" id="PTHR35585:SF1">
    <property type="entry name" value="HHE DOMAIN PROTEIN (AFU_ORTHOLOGUE AFUA_4G00730)"/>
    <property type="match status" value="1"/>
</dbReference>
<sequence length="222" mass="25163">MTTAQDQSIAHAVTNDHNQFWATYDEYVKNAGNVDAQTRWSNQLTWEIARHAISEELAIYPLFEKHLGERGQKMADQDREEHQEVKEKLFDLDNMTPGSEEHAALLKVIIDRLKTHAHSEETHDLPALESALSGSQNMDAAKSFNTTKKFVPTRYRSLSGYVSGERWLKCPGLRPHPKAPNKPPFETLVGMLTAPVDKLRDSFRQYPSVEEVESITHAGPIN</sequence>
<dbReference type="PANTHER" id="PTHR35585">
    <property type="entry name" value="HHE DOMAIN PROTEIN (AFU_ORTHOLOGUE AFUA_4G00730)"/>
    <property type="match status" value="1"/>
</dbReference>
<reference evidence="2 3" key="1">
    <citation type="journal article" date="2020" name="ISME J.">
        <title>Uncovering the hidden diversity of litter-decomposition mechanisms in mushroom-forming fungi.</title>
        <authorList>
            <person name="Floudas D."/>
            <person name="Bentzer J."/>
            <person name="Ahren D."/>
            <person name="Johansson T."/>
            <person name="Persson P."/>
            <person name="Tunlid A."/>
        </authorList>
    </citation>
    <scope>NUCLEOTIDE SEQUENCE [LARGE SCALE GENOMIC DNA]</scope>
    <source>
        <strain evidence="2 3">CBS 146.42</strain>
    </source>
</reference>
<dbReference type="AlphaFoldDB" id="A0A8H5G1X7"/>
<name>A0A8H5G1X7_9AGAR</name>
<dbReference type="EMBL" id="JAACJO010000006">
    <property type="protein sequence ID" value="KAF5356816.1"/>
    <property type="molecule type" value="Genomic_DNA"/>
</dbReference>
<dbReference type="Proteomes" id="UP000559027">
    <property type="component" value="Unassembled WGS sequence"/>
</dbReference>
<accession>A0A8H5G1X7</accession>
<evidence type="ECO:0000313" key="3">
    <source>
        <dbReference type="Proteomes" id="UP000559027"/>
    </source>
</evidence>
<keyword evidence="3" id="KW-1185">Reference proteome</keyword>
<dbReference type="InterPro" id="IPR012312">
    <property type="entry name" value="Hemerythrin-like"/>
</dbReference>
<dbReference type="OrthoDB" id="9983919at2759"/>
<evidence type="ECO:0000313" key="2">
    <source>
        <dbReference type="EMBL" id="KAF5356816.1"/>
    </source>
</evidence>
<dbReference type="Pfam" id="PF01814">
    <property type="entry name" value="Hemerythrin"/>
    <property type="match status" value="1"/>
</dbReference>
<dbReference type="Gene3D" id="1.20.120.520">
    <property type="entry name" value="nmb1532 protein domain like"/>
    <property type="match status" value="1"/>
</dbReference>
<organism evidence="2 3">
    <name type="scientific">Leucocoprinus leucothites</name>
    <dbReference type="NCBI Taxonomy" id="201217"/>
    <lineage>
        <taxon>Eukaryota</taxon>
        <taxon>Fungi</taxon>
        <taxon>Dikarya</taxon>
        <taxon>Basidiomycota</taxon>
        <taxon>Agaricomycotina</taxon>
        <taxon>Agaricomycetes</taxon>
        <taxon>Agaricomycetidae</taxon>
        <taxon>Agaricales</taxon>
        <taxon>Agaricineae</taxon>
        <taxon>Agaricaceae</taxon>
        <taxon>Leucocoprinus</taxon>
    </lineage>
</organism>